<protein>
    <recommendedName>
        <fullName evidence="2">carbonic anhydrase</fullName>
        <ecNumber evidence="2">4.2.1.1</ecNumber>
    </recommendedName>
</protein>
<evidence type="ECO:0000256" key="4">
    <source>
        <dbReference type="ARBA" id="ARBA00022833"/>
    </source>
</evidence>
<keyword evidence="4 6" id="KW-0862">Zinc</keyword>
<dbReference type="PANTHER" id="PTHR43175:SF3">
    <property type="entry name" value="CARBON DISULFIDE HYDROLASE"/>
    <property type="match status" value="1"/>
</dbReference>
<dbReference type="EMBL" id="NFEZ01000004">
    <property type="protein sequence ID" value="PLT45788.1"/>
    <property type="molecule type" value="Genomic_DNA"/>
</dbReference>
<dbReference type="InterPro" id="IPR001765">
    <property type="entry name" value="Carbonic_anhydrase"/>
</dbReference>
<dbReference type="GO" id="GO:0004089">
    <property type="term" value="F:carbonate dehydratase activity"/>
    <property type="evidence" value="ECO:0007669"/>
    <property type="project" value="UniProtKB-EC"/>
</dbReference>
<dbReference type="EC" id="4.2.1.1" evidence="2"/>
<organism evidence="7 8">
    <name type="scientific">Paenibacillus pasadenensis</name>
    <dbReference type="NCBI Taxonomy" id="217090"/>
    <lineage>
        <taxon>Bacteria</taxon>
        <taxon>Bacillati</taxon>
        <taxon>Bacillota</taxon>
        <taxon>Bacilli</taxon>
        <taxon>Bacillales</taxon>
        <taxon>Paenibacillaceae</taxon>
        <taxon>Paenibacillus</taxon>
    </lineage>
</organism>
<name>A0A2N5N617_9BACL</name>
<dbReference type="OrthoDB" id="9792260at2"/>
<accession>A0A2N5N617</accession>
<sequence length="196" mass="21892">MNNIEQILSFNKQFVEEKKYEEYLTDRFPDKKMVILTCMDTRLTELLPRAMNLRNGDAKVLKNAGAIVTQPFGNIMRSILVAIYELQAEEVVIIGHYNCGMTGIDPEAIIGKMVSRGVSQTTIRTLKHSGVDFHRWLTGFDNVRSSVEKSVGIVRNHPLLPSGIPVSGLIIDPQTGKLDLVTDGHEFLKQPPASEN</sequence>
<feature type="binding site" evidence="6">
    <location>
        <position position="40"/>
    </location>
    <ligand>
        <name>Zn(2+)</name>
        <dbReference type="ChEBI" id="CHEBI:29105"/>
    </ligand>
</feature>
<dbReference type="RefSeq" id="WP_028599646.1">
    <property type="nucleotide sequence ID" value="NZ_BIMM01000031.1"/>
</dbReference>
<keyword evidence="8" id="KW-1185">Reference proteome</keyword>
<dbReference type="Proteomes" id="UP000234789">
    <property type="component" value="Unassembled WGS sequence"/>
</dbReference>
<dbReference type="Pfam" id="PF00484">
    <property type="entry name" value="Pro_CA"/>
    <property type="match status" value="1"/>
</dbReference>
<reference evidence="7 8" key="1">
    <citation type="submission" date="2017-05" db="EMBL/GenBank/DDBJ databases">
        <title>Functional genome analysis of Paenibacillus pasadenensis strain R16: insights on endophytic life style and antifungal activity.</title>
        <authorList>
            <person name="Passera A."/>
            <person name="Marcolungo L."/>
            <person name="Casati P."/>
            <person name="Brasca M."/>
            <person name="Quaglino F."/>
            <person name="Delledonne M."/>
        </authorList>
    </citation>
    <scope>NUCLEOTIDE SEQUENCE [LARGE SCALE GENOMIC DNA]</scope>
    <source>
        <strain evidence="7 8">R16</strain>
    </source>
</reference>
<comment type="catalytic activity">
    <reaction evidence="5">
        <text>hydrogencarbonate + H(+) = CO2 + H2O</text>
        <dbReference type="Rhea" id="RHEA:10748"/>
        <dbReference type="ChEBI" id="CHEBI:15377"/>
        <dbReference type="ChEBI" id="CHEBI:15378"/>
        <dbReference type="ChEBI" id="CHEBI:16526"/>
        <dbReference type="ChEBI" id="CHEBI:17544"/>
        <dbReference type="EC" id="4.2.1.1"/>
    </reaction>
</comment>
<keyword evidence="3 6" id="KW-0479">Metal-binding</keyword>
<evidence type="ECO:0000256" key="3">
    <source>
        <dbReference type="ARBA" id="ARBA00022723"/>
    </source>
</evidence>
<dbReference type="GO" id="GO:0008270">
    <property type="term" value="F:zinc ion binding"/>
    <property type="evidence" value="ECO:0007669"/>
    <property type="project" value="InterPro"/>
</dbReference>
<gene>
    <name evidence="7" type="ORF">B8V81_4219</name>
</gene>
<dbReference type="SUPFAM" id="SSF53056">
    <property type="entry name" value="beta-carbonic anhydrase, cab"/>
    <property type="match status" value="1"/>
</dbReference>
<dbReference type="PANTHER" id="PTHR43175">
    <property type="entry name" value="CARBONIC ANHYDRASE"/>
    <property type="match status" value="1"/>
</dbReference>
<dbReference type="InterPro" id="IPR036874">
    <property type="entry name" value="Carbonic_anhydrase_sf"/>
</dbReference>
<feature type="binding site" evidence="6">
    <location>
        <position position="38"/>
    </location>
    <ligand>
        <name>Zn(2+)</name>
        <dbReference type="ChEBI" id="CHEBI:29105"/>
    </ligand>
</feature>
<evidence type="ECO:0000313" key="8">
    <source>
        <dbReference type="Proteomes" id="UP000234789"/>
    </source>
</evidence>
<evidence type="ECO:0000256" key="5">
    <source>
        <dbReference type="ARBA" id="ARBA00048348"/>
    </source>
</evidence>
<evidence type="ECO:0000256" key="1">
    <source>
        <dbReference type="ARBA" id="ARBA00006217"/>
    </source>
</evidence>
<proteinExistence type="inferred from homology"/>
<dbReference type="AlphaFoldDB" id="A0A2N5N617"/>
<evidence type="ECO:0000313" key="7">
    <source>
        <dbReference type="EMBL" id="PLT45788.1"/>
    </source>
</evidence>
<feature type="binding site" evidence="6">
    <location>
        <position position="96"/>
    </location>
    <ligand>
        <name>Zn(2+)</name>
        <dbReference type="ChEBI" id="CHEBI:29105"/>
    </ligand>
</feature>
<feature type="binding site" evidence="6">
    <location>
        <position position="99"/>
    </location>
    <ligand>
        <name>Zn(2+)</name>
        <dbReference type="ChEBI" id="CHEBI:29105"/>
    </ligand>
</feature>
<dbReference type="SMART" id="SM00947">
    <property type="entry name" value="Pro_CA"/>
    <property type="match status" value="1"/>
</dbReference>
<dbReference type="Gene3D" id="3.40.1050.10">
    <property type="entry name" value="Carbonic anhydrase"/>
    <property type="match status" value="1"/>
</dbReference>
<comment type="similarity">
    <text evidence="1">Belongs to the beta-class carbonic anhydrase family.</text>
</comment>
<comment type="caution">
    <text evidence="7">The sequence shown here is derived from an EMBL/GenBank/DDBJ whole genome shotgun (WGS) entry which is preliminary data.</text>
</comment>
<dbReference type="CDD" id="cd03379">
    <property type="entry name" value="beta_CA_cladeD"/>
    <property type="match status" value="1"/>
</dbReference>
<evidence type="ECO:0000256" key="6">
    <source>
        <dbReference type="PIRSR" id="PIRSR601765-1"/>
    </source>
</evidence>
<comment type="cofactor">
    <cofactor evidence="6">
        <name>Zn(2+)</name>
        <dbReference type="ChEBI" id="CHEBI:29105"/>
    </cofactor>
    <text evidence="6">Binds 1 zinc ion per subunit.</text>
</comment>
<keyword evidence="7" id="KW-0456">Lyase</keyword>
<evidence type="ECO:0000256" key="2">
    <source>
        <dbReference type="ARBA" id="ARBA00012925"/>
    </source>
</evidence>